<dbReference type="AlphaFoldDB" id="A0A8J3D407"/>
<dbReference type="Proteomes" id="UP000598271">
    <property type="component" value="Unassembled WGS sequence"/>
</dbReference>
<evidence type="ECO:0000259" key="2">
    <source>
        <dbReference type="PROSITE" id="PS51352"/>
    </source>
</evidence>
<dbReference type="InterPro" id="IPR036249">
    <property type="entry name" value="Thioredoxin-like_sf"/>
</dbReference>
<protein>
    <recommendedName>
        <fullName evidence="2">Thioredoxin domain-containing protein</fullName>
    </recommendedName>
</protein>
<keyword evidence="4" id="KW-1185">Reference proteome</keyword>
<evidence type="ECO:0000313" key="4">
    <source>
        <dbReference type="Proteomes" id="UP000598271"/>
    </source>
</evidence>
<proteinExistence type="predicted"/>
<dbReference type="InterPro" id="IPR000866">
    <property type="entry name" value="AhpC/TSA"/>
</dbReference>
<sequence>MDENTIIYDEATGRRITIQEFGQINHDTPRDFRLDPEINEYGKPAYYVLKKNSEEERETGRINPYKDRKRPEIGQPLPPFVMEGADGKTYRLEDLKGSYVLLSFWVKLSKPFFQEDESTKDIMALLKKAQANRAKVVSLGITLDSQEESLAAMDEYSLGFIPVPNARGFTRKYNMPNPGSFLLIDPNGVLLEIIDRGSPLKLEKYFKK</sequence>
<dbReference type="Pfam" id="PF00578">
    <property type="entry name" value="AhpC-TSA"/>
    <property type="match status" value="1"/>
</dbReference>
<dbReference type="EMBL" id="BMXF01000002">
    <property type="protein sequence ID" value="GHB69229.1"/>
    <property type="molecule type" value="Genomic_DNA"/>
</dbReference>
<organism evidence="3 4">
    <name type="scientific">Persicitalea jodogahamensis</name>
    <dbReference type="NCBI Taxonomy" id="402147"/>
    <lineage>
        <taxon>Bacteria</taxon>
        <taxon>Pseudomonadati</taxon>
        <taxon>Bacteroidota</taxon>
        <taxon>Cytophagia</taxon>
        <taxon>Cytophagales</taxon>
        <taxon>Spirosomataceae</taxon>
        <taxon>Persicitalea</taxon>
    </lineage>
</organism>
<evidence type="ECO:0000256" key="1">
    <source>
        <dbReference type="SAM" id="MobiDB-lite"/>
    </source>
</evidence>
<feature type="compositionally biased region" description="Basic and acidic residues" evidence="1">
    <location>
        <begin position="52"/>
        <end position="72"/>
    </location>
</feature>
<name>A0A8J3D407_9BACT</name>
<dbReference type="GO" id="GO:0016209">
    <property type="term" value="F:antioxidant activity"/>
    <property type="evidence" value="ECO:0007669"/>
    <property type="project" value="InterPro"/>
</dbReference>
<dbReference type="PROSITE" id="PS51352">
    <property type="entry name" value="THIOREDOXIN_2"/>
    <property type="match status" value="1"/>
</dbReference>
<accession>A0A8J3D407</accession>
<dbReference type="SUPFAM" id="SSF52833">
    <property type="entry name" value="Thioredoxin-like"/>
    <property type="match status" value="1"/>
</dbReference>
<feature type="region of interest" description="Disordered" evidence="1">
    <location>
        <begin position="52"/>
        <end position="78"/>
    </location>
</feature>
<comment type="caution">
    <text evidence="3">The sequence shown here is derived from an EMBL/GenBank/DDBJ whole genome shotgun (WGS) entry which is preliminary data.</text>
</comment>
<dbReference type="GO" id="GO:0016491">
    <property type="term" value="F:oxidoreductase activity"/>
    <property type="evidence" value="ECO:0007669"/>
    <property type="project" value="InterPro"/>
</dbReference>
<reference evidence="3 4" key="1">
    <citation type="journal article" date="2014" name="Int. J. Syst. Evol. Microbiol.">
        <title>Complete genome sequence of Corynebacterium casei LMG S-19264T (=DSM 44701T), isolated from a smear-ripened cheese.</title>
        <authorList>
            <consortium name="US DOE Joint Genome Institute (JGI-PGF)"/>
            <person name="Walter F."/>
            <person name="Albersmeier A."/>
            <person name="Kalinowski J."/>
            <person name="Ruckert C."/>
        </authorList>
    </citation>
    <scope>NUCLEOTIDE SEQUENCE [LARGE SCALE GENOMIC DNA]</scope>
    <source>
        <strain evidence="3 4">KCTC 12866</strain>
    </source>
</reference>
<dbReference type="Gene3D" id="3.40.30.10">
    <property type="entry name" value="Glutaredoxin"/>
    <property type="match status" value="1"/>
</dbReference>
<gene>
    <name evidence="3" type="ORF">GCM10007390_23460</name>
</gene>
<feature type="domain" description="Thioredoxin" evidence="2">
    <location>
        <begin position="71"/>
        <end position="208"/>
    </location>
</feature>
<evidence type="ECO:0000313" key="3">
    <source>
        <dbReference type="EMBL" id="GHB69229.1"/>
    </source>
</evidence>
<dbReference type="InterPro" id="IPR013766">
    <property type="entry name" value="Thioredoxin_domain"/>
</dbReference>